<dbReference type="AlphaFoldDB" id="A0A6J1NQV3"/>
<keyword evidence="1" id="KW-0472">Membrane</keyword>
<keyword evidence="1" id="KW-0812">Transmembrane</keyword>
<reference evidence="3" key="1">
    <citation type="submission" date="2025-08" db="UniProtKB">
        <authorList>
            <consortium name="RefSeq"/>
        </authorList>
    </citation>
    <scope>IDENTIFICATION</scope>
</reference>
<name>A0A6J1NQV3_BICAN</name>
<dbReference type="KEGG" id="bany:112054508"/>
<dbReference type="GeneID" id="112054508"/>
<accession>A0A6J1NQV3</accession>
<keyword evidence="2" id="KW-1185">Reference proteome</keyword>
<proteinExistence type="predicted"/>
<protein>
    <submittedName>
        <fullName evidence="3">Uncharacterized protein LOC112054508</fullName>
    </submittedName>
</protein>
<evidence type="ECO:0000313" key="3">
    <source>
        <dbReference type="RefSeq" id="XP_023950085.1"/>
    </source>
</evidence>
<feature type="transmembrane region" description="Helical" evidence="1">
    <location>
        <begin position="20"/>
        <end position="39"/>
    </location>
</feature>
<gene>
    <name evidence="3" type="primary">LOC112054508</name>
</gene>
<dbReference type="RefSeq" id="XP_023950085.1">
    <property type="nucleotide sequence ID" value="XM_024094317.2"/>
</dbReference>
<sequence length="139" mass="15429">MSLERRSCTGSAPHVTKRLCATLVFFIGVICVFGGYLLGRMARNEVRRSSDIVPINLTIAAEILYKKANRVSPKAVHHNNPEKITAKLLDAFHCTAHECGVHGITNNNVADFVKTSIHYHVTKLIRSINNASVYLDSLR</sequence>
<dbReference type="Proteomes" id="UP001652582">
    <property type="component" value="Chromosome 21"/>
</dbReference>
<dbReference type="OrthoDB" id="7386994at2759"/>
<organism evidence="2 3">
    <name type="scientific">Bicyclus anynana</name>
    <name type="common">Squinting bush brown butterfly</name>
    <dbReference type="NCBI Taxonomy" id="110368"/>
    <lineage>
        <taxon>Eukaryota</taxon>
        <taxon>Metazoa</taxon>
        <taxon>Ecdysozoa</taxon>
        <taxon>Arthropoda</taxon>
        <taxon>Hexapoda</taxon>
        <taxon>Insecta</taxon>
        <taxon>Pterygota</taxon>
        <taxon>Neoptera</taxon>
        <taxon>Endopterygota</taxon>
        <taxon>Lepidoptera</taxon>
        <taxon>Glossata</taxon>
        <taxon>Ditrysia</taxon>
        <taxon>Papilionoidea</taxon>
        <taxon>Nymphalidae</taxon>
        <taxon>Satyrinae</taxon>
        <taxon>Satyrini</taxon>
        <taxon>Mycalesina</taxon>
        <taxon>Bicyclus</taxon>
    </lineage>
</organism>
<evidence type="ECO:0000256" key="1">
    <source>
        <dbReference type="SAM" id="Phobius"/>
    </source>
</evidence>
<evidence type="ECO:0000313" key="2">
    <source>
        <dbReference type="Proteomes" id="UP001652582"/>
    </source>
</evidence>
<keyword evidence="1" id="KW-1133">Transmembrane helix</keyword>